<dbReference type="GO" id="GO:0005737">
    <property type="term" value="C:cytoplasm"/>
    <property type="evidence" value="ECO:0007669"/>
    <property type="project" value="TreeGrafter"/>
</dbReference>
<proteinExistence type="predicted"/>
<evidence type="ECO:0000313" key="4">
    <source>
        <dbReference type="EMBL" id="KFM83590.1"/>
    </source>
</evidence>
<protein>
    <submittedName>
        <fullName evidence="4">HD domain-containing protein 2</fullName>
    </submittedName>
</protein>
<reference evidence="4 5" key="1">
    <citation type="submission" date="2013-11" db="EMBL/GenBank/DDBJ databases">
        <title>Genome sequencing of Stegodyphus mimosarum.</title>
        <authorList>
            <person name="Bechsgaard J."/>
        </authorList>
    </citation>
    <scope>NUCLEOTIDE SEQUENCE [LARGE SCALE GENOMIC DNA]</scope>
</reference>
<dbReference type="EMBL" id="KL868832">
    <property type="protein sequence ID" value="KFM83590.1"/>
    <property type="molecule type" value="Genomic_DNA"/>
</dbReference>
<dbReference type="Proteomes" id="UP000054359">
    <property type="component" value="Unassembled WGS sequence"/>
</dbReference>
<keyword evidence="1" id="KW-0479">Metal-binding</keyword>
<dbReference type="STRING" id="407821.A0A087V1V1"/>
<dbReference type="OMA" id="NDYENNA"/>
<dbReference type="GO" id="GO:0002953">
    <property type="term" value="F:5'-deoxynucleotidase activity"/>
    <property type="evidence" value="ECO:0007669"/>
    <property type="project" value="InterPro"/>
</dbReference>
<feature type="domain" description="HD" evidence="3">
    <location>
        <begin position="1"/>
        <end position="103"/>
    </location>
</feature>
<evidence type="ECO:0000256" key="1">
    <source>
        <dbReference type="ARBA" id="ARBA00022723"/>
    </source>
</evidence>
<evidence type="ECO:0000313" key="5">
    <source>
        <dbReference type="Proteomes" id="UP000054359"/>
    </source>
</evidence>
<sequence>MALVHDMAECIVGDLTPFCGISKEEKHRKEMEAMQKLCSLVGKEIGKEFMHLFEEYENQATAEAKAVKDLDKFDMILQAYEYEKESIESISLQGFFNNTEGTFRNASVIKWVEELKRLRSVTLHETQVLKSDEQEK</sequence>
<accession>A0A087V1V1</accession>
<dbReference type="PANTHER" id="PTHR11845:SF13">
    <property type="entry name" value="5'-DEOXYNUCLEOTIDASE HDDC2"/>
    <property type="match status" value="1"/>
</dbReference>
<dbReference type="InterPro" id="IPR006674">
    <property type="entry name" value="HD_domain"/>
</dbReference>
<keyword evidence="5" id="KW-1185">Reference proteome</keyword>
<gene>
    <name evidence="4" type="ORF">X975_12589</name>
</gene>
<dbReference type="InterPro" id="IPR039356">
    <property type="entry name" value="YfbR/HDDC2"/>
</dbReference>
<dbReference type="Pfam" id="PF13023">
    <property type="entry name" value="HD_3"/>
    <property type="match status" value="1"/>
</dbReference>
<dbReference type="AlphaFoldDB" id="A0A087V1V1"/>
<evidence type="ECO:0000259" key="3">
    <source>
        <dbReference type="Pfam" id="PF13023"/>
    </source>
</evidence>
<name>A0A087V1V1_STEMI</name>
<evidence type="ECO:0000256" key="2">
    <source>
        <dbReference type="ARBA" id="ARBA00022801"/>
    </source>
</evidence>
<feature type="non-terminal residue" evidence="4">
    <location>
        <position position="136"/>
    </location>
</feature>
<dbReference type="SUPFAM" id="SSF109604">
    <property type="entry name" value="HD-domain/PDEase-like"/>
    <property type="match status" value="1"/>
</dbReference>
<dbReference type="Gene3D" id="1.10.3210.10">
    <property type="entry name" value="Hypothetical protein af1432"/>
    <property type="match status" value="1"/>
</dbReference>
<keyword evidence="2" id="KW-0378">Hydrolase</keyword>
<dbReference type="OrthoDB" id="10254258at2759"/>
<dbReference type="GO" id="GO:0046872">
    <property type="term" value="F:metal ion binding"/>
    <property type="evidence" value="ECO:0007669"/>
    <property type="project" value="UniProtKB-KW"/>
</dbReference>
<organism evidence="4 5">
    <name type="scientific">Stegodyphus mimosarum</name>
    <name type="common">African social velvet spider</name>
    <dbReference type="NCBI Taxonomy" id="407821"/>
    <lineage>
        <taxon>Eukaryota</taxon>
        <taxon>Metazoa</taxon>
        <taxon>Ecdysozoa</taxon>
        <taxon>Arthropoda</taxon>
        <taxon>Chelicerata</taxon>
        <taxon>Arachnida</taxon>
        <taxon>Araneae</taxon>
        <taxon>Araneomorphae</taxon>
        <taxon>Entelegynae</taxon>
        <taxon>Eresoidea</taxon>
        <taxon>Eresidae</taxon>
        <taxon>Stegodyphus</taxon>
    </lineage>
</organism>
<dbReference type="PANTHER" id="PTHR11845">
    <property type="entry name" value="5'-DEOXYNUCLEOTIDASE HDDC2"/>
    <property type="match status" value="1"/>
</dbReference>